<dbReference type="RefSeq" id="WP_114374716.1">
    <property type="nucleotide sequence ID" value="NZ_CP031092.1"/>
</dbReference>
<organism evidence="10 11">
    <name type="scientific">Salicibibacter kimchii</name>
    <dbReference type="NCBI Taxonomy" id="2099786"/>
    <lineage>
        <taxon>Bacteria</taxon>
        <taxon>Bacillati</taxon>
        <taxon>Bacillota</taxon>
        <taxon>Bacilli</taxon>
        <taxon>Bacillales</taxon>
        <taxon>Bacillaceae</taxon>
        <taxon>Salicibibacter</taxon>
    </lineage>
</organism>
<keyword evidence="3" id="KW-0309">Germination</keyword>
<keyword evidence="5" id="KW-0472">Membrane</keyword>
<evidence type="ECO:0000256" key="3">
    <source>
        <dbReference type="ARBA" id="ARBA00022544"/>
    </source>
</evidence>
<dbReference type="OrthoDB" id="2592518at2"/>
<evidence type="ECO:0000256" key="6">
    <source>
        <dbReference type="ARBA" id="ARBA00023139"/>
    </source>
</evidence>
<dbReference type="InterPro" id="IPR057336">
    <property type="entry name" value="GerAC_N"/>
</dbReference>
<dbReference type="Pfam" id="PF25198">
    <property type="entry name" value="Spore_GerAC_N"/>
    <property type="match status" value="1"/>
</dbReference>
<feature type="domain" description="Spore germination GerAC-like C-terminal" evidence="8">
    <location>
        <begin position="199"/>
        <end position="356"/>
    </location>
</feature>
<comment type="similarity">
    <text evidence="2">Belongs to the GerABKC lipoprotein family.</text>
</comment>
<dbReference type="NCBIfam" id="TIGR02887">
    <property type="entry name" value="spore_ger_x_C"/>
    <property type="match status" value="1"/>
</dbReference>
<dbReference type="Proteomes" id="UP000252100">
    <property type="component" value="Chromosome"/>
</dbReference>
<evidence type="ECO:0000259" key="9">
    <source>
        <dbReference type="Pfam" id="PF25198"/>
    </source>
</evidence>
<evidence type="ECO:0000259" key="8">
    <source>
        <dbReference type="Pfam" id="PF05504"/>
    </source>
</evidence>
<accession>A0A345C1S4</accession>
<evidence type="ECO:0000313" key="10">
    <source>
        <dbReference type="EMBL" id="AXF57155.1"/>
    </source>
</evidence>
<dbReference type="Pfam" id="PF05504">
    <property type="entry name" value="Spore_GerAC"/>
    <property type="match status" value="1"/>
</dbReference>
<evidence type="ECO:0000256" key="2">
    <source>
        <dbReference type="ARBA" id="ARBA00007886"/>
    </source>
</evidence>
<dbReference type="InterPro" id="IPR038501">
    <property type="entry name" value="Spore_GerAC_C_sf"/>
</dbReference>
<name>A0A345C1S4_9BACI</name>
<dbReference type="KEGG" id="rue:DT065_14895"/>
<gene>
    <name evidence="10" type="ORF">DT065_14895</name>
</gene>
<dbReference type="InterPro" id="IPR008844">
    <property type="entry name" value="Spore_GerAC-like"/>
</dbReference>
<dbReference type="PANTHER" id="PTHR35789:SF1">
    <property type="entry name" value="SPORE GERMINATION PROTEIN B3"/>
    <property type="match status" value="1"/>
</dbReference>
<reference evidence="10 11" key="1">
    <citation type="journal article" date="2018" name="J. Microbiol.">
        <title>Salicibibacter kimchii gen. nov., sp. nov., a moderately halophilic and alkalitolerant bacterium in the family Bacillaceae, isolated from kimchi.</title>
        <authorList>
            <person name="Jang J.Y."/>
            <person name="Oh Y.J."/>
            <person name="Lim S.K."/>
            <person name="Park H.K."/>
            <person name="Lee C."/>
            <person name="Kim J.Y."/>
            <person name="Lee M.A."/>
            <person name="Choi H.J."/>
        </authorList>
    </citation>
    <scope>NUCLEOTIDE SEQUENCE [LARGE SCALE GENOMIC DNA]</scope>
    <source>
        <strain evidence="10 11">NKC1-1</strain>
    </source>
</reference>
<evidence type="ECO:0000256" key="7">
    <source>
        <dbReference type="ARBA" id="ARBA00023288"/>
    </source>
</evidence>
<dbReference type="PROSITE" id="PS51257">
    <property type="entry name" value="PROKAR_LIPOPROTEIN"/>
    <property type="match status" value="1"/>
</dbReference>
<dbReference type="AlphaFoldDB" id="A0A345C1S4"/>
<keyword evidence="6" id="KW-0564">Palmitate</keyword>
<dbReference type="GO" id="GO:0016020">
    <property type="term" value="C:membrane"/>
    <property type="evidence" value="ECO:0007669"/>
    <property type="project" value="UniProtKB-SubCell"/>
</dbReference>
<feature type="domain" description="Spore germination protein N-terminal" evidence="9">
    <location>
        <begin position="25"/>
        <end position="189"/>
    </location>
</feature>
<proteinExistence type="inferred from homology"/>
<evidence type="ECO:0000313" key="11">
    <source>
        <dbReference type="Proteomes" id="UP000252100"/>
    </source>
</evidence>
<keyword evidence="11" id="KW-1185">Reference proteome</keyword>
<evidence type="ECO:0000256" key="1">
    <source>
        <dbReference type="ARBA" id="ARBA00004635"/>
    </source>
</evidence>
<protein>
    <submittedName>
        <fullName evidence="10">Ger(X)C family spore germination protein</fullName>
    </submittedName>
</protein>
<comment type="subcellular location">
    <subcellularLocation>
        <location evidence="1">Membrane</location>
        <topology evidence="1">Lipid-anchor</topology>
    </subcellularLocation>
</comment>
<evidence type="ECO:0000256" key="5">
    <source>
        <dbReference type="ARBA" id="ARBA00023136"/>
    </source>
</evidence>
<dbReference type="InterPro" id="IPR046953">
    <property type="entry name" value="Spore_GerAC-like_C"/>
</dbReference>
<keyword evidence="4" id="KW-0732">Signal</keyword>
<dbReference type="PANTHER" id="PTHR35789">
    <property type="entry name" value="SPORE GERMINATION PROTEIN B3"/>
    <property type="match status" value="1"/>
</dbReference>
<dbReference type="Gene3D" id="3.30.300.210">
    <property type="entry name" value="Nutrient germinant receptor protein C, domain 3"/>
    <property type="match status" value="1"/>
</dbReference>
<sequence>MIKQICILSLMGIFLVGGCGPTSHYVEDIFYIQVMGHDLEDGEHRITGLSTIFTAAEDALPENKAINVSGESLERLYDSLQSESPRYVDTGRTRVHLFQEEMARQQGVIRSLDTIQRNPMINQDMQVAITREPARDMLEEDYDFQEPIFRYLQDLIEQNQEEQMPQTSLHDFMYNYYAEGADPYLPVLEQKDGHVGVAGLALFQGDTLVEDINLDDAQTFRALIESTEEGTIHMKLDENKGVTFHHLSSNSNWTIERDGTHVQVDVDIEGPIRQTYGFKGYGQENIEQLEQFAMEEFERLMDELIQYFQDRNIDPIGIGERVGQNVRGLDVQQWEEEVYPDVDVDVNVDFTIDDSGAVE</sequence>
<evidence type="ECO:0000256" key="4">
    <source>
        <dbReference type="ARBA" id="ARBA00022729"/>
    </source>
</evidence>
<keyword evidence="7" id="KW-0449">Lipoprotein</keyword>
<dbReference type="GO" id="GO:0009847">
    <property type="term" value="P:spore germination"/>
    <property type="evidence" value="ECO:0007669"/>
    <property type="project" value="InterPro"/>
</dbReference>
<dbReference type="EMBL" id="CP031092">
    <property type="protein sequence ID" value="AXF57155.1"/>
    <property type="molecule type" value="Genomic_DNA"/>
</dbReference>